<comment type="caution">
    <text evidence="5">The sequence shown here is derived from an EMBL/GenBank/DDBJ whole genome shotgun (WGS) entry which is preliminary data.</text>
</comment>
<keyword evidence="1" id="KW-0805">Transcription regulation</keyword>
<proteinExistence type="predicted"/>
<gene>
    <name evidence="5" type="ORF">J3A84_09450</name>
</gene>
<dbReference type="InterPro" id="IPR010982">
    <property type="entry name" value="Lambda_DNA-bd_dom_sf"/>
</dbReference>
<dbReference type="PROSITE" id="PS00356">
    <property type="entry name" value="HTH_LACI_1"/>
    <property type="match status" value="1"/>
</dbReference>
<dbReference type="Gene3D" id="1.10.260.40">
    <property type="entry name" value="lambda repressor-like DNA-binding domains"/>
    <property type="match status" value="1"/>
</dbReference>
<evidence type="ECO:0000313" key="6">
    <source>
        <dbReference type="Proteomes" id="UP000664218"/>
    </source>
</evidence>
<evidence type="ECO:0000256" key="3">
    <source>
        <dbReference type="ARBA" id="ARBA00023163"/>
    </source>
</evidence>
<organism evidence="5 6">
    <name type="scientific">Proteiniclasticum aestuarii</name>
    <dbReference type="NCBI Taxonomy" id="2817862"/>
    <lineage>
        <taxon>Bacteria</taxon>
        <taxon>Bacillati</taxon>
        <taxon>Bacillota</taxon>
        <taxon>Clostridia</taxon>
        <taxon>Eubacteriales</taxon>
        <taxon>Clostridiaceae</taxon>
        <taxon>Proteiniclasticum</taxon>
    </lineage>
</organism>
<dbReference type="SUPFAM" id="SSF47413">
    <property type="entry name" value="lambda repressor-like DNA-binding domains"/>
    <property type="match status" value="1"/>
</dbReference>
<dbReference type="PANTHER" id="PTHR30146">
    <property type="entry name" value="LACI-RELATED TRANSCRIPTIONAL REPRESSOR"/>
    <property type="match status" value="1"/>
</dbReference>
<feature type="domain" description="HTH lacI-type" evidence="4">
    <location>
        <begin position="5"/>
        <end position="50"/>
    </location>
</feature>
<dbReference type="EMBL" id="JAFNJU010000006">
    <property type="protein sequence ID" value="MBO1265252.1"/>
    <property type="molecule type" value="Genomic_DNA"/>
</dbReference>
<accession>A0A939HC59</accession>
<dbReference type="Gene3D" id="3.40.50.2300">
    <property type="match status" value="2"/>
</dbReference>
<dbReference type="AlphaFoldDB" id="A0A939HC59"/>
<dbReference type="Pfam" id="PF00532">
    <property type="entry name" value="Peripla_BP_1"/>
    <property type="match status" value="1"/>
</dbReference>
<dbReference type="Proteomes" id="UP000664218">
    <property type="component" value="Unassembled WGS sequence"/>
</dbReference>
<dbReference type="GO" id="GO:0000976">
    <property type="term" value="F:transcription cis-regulatory region binding"/>
    <property type="evidence" value="ECO:0007669"/>
    <property type="project" value="TreeGrafter"/>
</dbReference>
<evidence type="ECO:0000256" key="1">
    <source>
        <dbReference type="ARBA" id="ARBA00023015"/>
    </source>
</evidence>
<dbReference type="SMART" id="SM00354">
    <property type="entry name" value="HTH_LACI"/>
    <property type="match status" value="1"/>
</dbReference>
<dbReference type="InterPro" id="IPR001761">
    <property type="entry name" value="Peripla_BP/Lac1_sug-bd_dom"/>
</dbReference>
<name>A0A939HC59_9CLOT</name>
<reference evidence="5" key="1">
    <citation type="submission" date="2021-03" db="EMBL/GenBank/DDBJ databases">
        <title>Proteiniclasticum marinus sp. nov., isolated from tidal flat sediment.</title>
        <authorList>
            <person name="Namirimu T."/>
            <person name="Yang J.-A."/>
            <person name="Yang S.-H."/>
            <person name="Kim Y.-J."/>
            <person name="Kwon K.K."/>
        </authorList>
    </citation>
    <scope>NUCLEOTIDE SEQUENCE</scope>
    <source>
        <strain evidence="5">SCR006</strain>
    </source>
</reference>
<dbReference type="PANTHER" id="PTHR30146:SF109">
    <property type="entry name" value="HTH-TYPE TRANSCRIPTIONAL REGULATOR GALS"/>
    <property type="match status" value="1"/>
</dbReference>
<dbReference type="GO" id="GO:0003700">
    <property type="term" value="F:DNA-binding transcription factor activity"/>
    <property type="evidence" value="ECO:0007669"/>
    <property type="project" value="TreeGrafter"/>
</dbReference>
<dbReference type="Pfam" id="PF00356">
    <property type="entry name" value="LacI"/>
    <property type="match status" value="1"/>
</dbReference>
<dbReference type="CDD" id="cd06267">
    <property type="entry name" value="PBP1_LacI_sugar_binding-like"/>
    <property type="match status" value="1"/>
</dbReference>
<dbReference type="InterPro" id="IPR000843">
    <property type="entry name" value="HTH_LacI"/>
</dbReference>
<keyword evidence="2 5" id="KW-0238">DNA-binding</keyword>
<evidence type="ECO:0000259" key="4">
    <source>
        <dbReference type="PROSITE" id="PS50932"/>
    </source>
</evidence>
<keyword evidence="3" id="KW-0804">Transcription</keyword>
<evidence type="ECO:0000313" key="5">
    <source>
        <dbReference type="EMBL" id="MBO1265252.1"/>
    </source>
</evidence>
<dbReference type="PROSITE" id="PS50932">
    <property type="entry name" value="HTH_LACI_2"/>
    <property type="match status" value="1"/>
</dbReference>
<sequence>MKRKPTLDDIAALAGVSKTAVSMILNEKQGVTFLEETIEKVHEAAKELGYAKKTPKLQKVSIFNKNTILVLAPTIASPFFTTLVQSIEQEADKHDIHVIIQNTFRDKEKELKYLQQIRDSNLYGLVLTMLPHHPKLLEEINESIPVVIINERSFHADLDTVEVDNYSAGVLIAEHMISFGHKHIAYLTTALSTLNLARLRRLEGINDTYRKLCPEGTVTVKSKRVRPVDEIRNIDLEHDTGFELAHEILPYKEITGIVASTDMIAYGVMDALKENGFSIPEDYSVCGFDNLFPSKLKGISLTTVEHYILNKGQDAVEIIRSRQQKNREKLSSTSVLYRHKLIIRNSTGPARKKEREE</sequence>
<evidence type="ECO:0000256" key="2">
    <source>
        <dbReference type="ARBA" id="ARBA00023125"/>
    </source>
</evidence>
<dbReference type="InterPro" id="IPR028082">
    <property type="entry name" value="Peripla_BP_I"/>
</dbReference>
<protein>
    <submittedName>
        <fullName evidence="5">LacI family DNA-binding transcriptional regulator</fullName>
    </submittedName>
</protein>
<keyword evidence="6" id="KW-1185">Reference proteome</keyword>
<dbReference type="CDD" id="cd01392">
    <property type="entry name" value="HTH_LacI"/>
    <property type="match status" value="1"/>
</dbReference>
<dbReference type="SUPFAM" id="SSF53822">
    <property type="entry name" value="Periplasmic binding protein-like I"/>
    <property type="match status" value="1"/>
</dbReference>
<dbReference type="RefSeq" id="WP_207599771.1">
    <property type="nucleotide sequence ID" value="NZ_JAFNJU010000006.1"/>
</dbReference>